<protein>
    <submittedName>
        <fullName evidence="2">RING-type domain-containing protein</fullName>
    </submittedName>
</protein>
<organism evidence="1 2">
    <name type="scientific">Panagrolaimus sp. ES5</name>
    <dbReference type="NCBI Taxonomy" id="591445"/>
    <lineage>
        <taxon>Eukaryota</taxon>
        <taxon>Metazoa</taxon>
        <taxon>Ecdysozoa</taxon>
        <taxon>Nematoda</taxon>
        <taxon>Chromadorea</taxon>
        <taxon>Rhabditida</taxon>
        <taxon>Tylenchina</taxon>
        <taxon>Panagrolaimomorpha</taxon>
        <taxon>Panagrolaimoidea</taxon>
        <taxon>Panagrolaimidae</taxon>
        <taxon>Panagrolaimus</taxon>
    </lineage>
</organism>
<evidence type="ECO:0000313" key="2">
    <source>
        <dbReference type="WBParaSite" id="ES5_v2.g19487.t1"/>
    </source>
</evidence>
<dbReference type="WBParaSite" id="ES5_v2.g19487.t1">
    <property type="protein sequence ID" value="ES5_v2.g19487.t1"/>
    <property type="gene ID" value="ES5_v2.g19487"/>
</dbReference>
<reference evidence="2" key="1">
    <citation type="submission" date="2022-11" db="UniProtKB">
        <authorList>
            <consortium name="WormBaseParasite"/>
        </authorList>
    </citation>
    <scope>IDENTIFICATION</scope>
</reference>
<name>A0AC34FQR3_9BILA</name>
<accession>A0AC34FQR3</accession>
<sequence length="267" mass="30156">MDWVYCNQCLRAPGAQSNFYLTSCSHILCQKCSNQGEPLQTQAQQTCVVCNAKAKFVEINRNLRADMMIYFKSPKDLATQYLQNLKSVIDFQDKQRAHYLKMHQERYNKAVKFAKECQVTLKKKSASEKQILQDKNLLADENEKNKAMIKELQEKMAEQAREIERLCKNNTPKSSSQKRYPSLNGNTPIRPLSFSDVPHSTPIDGAIGSNKRQSGKSSTPLQDLFGRLDDSVVASSDVGITTPFMLGIQRKPSSYADKSPNFGALFD</sequence>
<proteinExistence type="predicted"/>
<dbReference type="Proteomes" id="UP000887579">
    <property type="component" value="Unplaced"/>
</dbReference>
<evidence type="ECO:0000313" key="1">
    <source>
        <dbReference type="Proteomes" id="UP000887579"/>
    </source>
</evidence>